<dbReference type="Gene3D" id="3.60.21.10">
    <property type="match status" value="1"/>
</dbReference>
<evidence type="ECO:0000256" key="1">
    <source>
        <dbReference type="ARBA" id="ARBA00022723"/>
    </source>
</evidence>
<dbReference type="GO" id="GO:0009245">
    <property type="term" value="P:lipid A biosynthetic process"/>
    <property type="evidence" value="ECO:0007669"/>
    <property type="project" value="TreeGrafter"/>
</dbReference>
<reference evidence="4" key="1">
    <citation type="submission" date="2022-12" db="EMBL/GenBank/DDBJ databases">
        <title>Description and comparative metabolic analysis of Aerococcus sp. nov., isolated from the feces of a pig.</title>
        <authorList>
            <person name="Chang Y.-H."/>
        </authorList>
    </citation>
    <scope>NUCLEOTIDE SEQUENCE</scope>
    <source>
        <strain evidence="4">YH-aer222</strain>
    </source>
</reference>
<feature type="domain" description="Calcineurin-like phosphoesterase" evidence="3">
    <location>
        <begin position="51"/>
        <end position="221"/>
    </location>
</feature>
<proteinExistence type="predicted"/>
<sequence>MGQKRHIKQLVTYGAMAAGLATYLYWQNYRIKTSRYYVTSPVYANGLEGVTIAQISDLHYPNQRVDLDDLVNQVAAIQPDIIVFTGDNIAKQAQDFDQDLFFAFASALRTIAPVYAVSGENDLASPLSRQAERLLLQAGVVFLNDQAVTVNIADQEICLIGLAEKLSRRFLLGDALRYIHLTKDQEKQVKVLLAHHPEAFLRYHENIQKSPDLVLTGHAHGGEVRIPGIGGIKAKNQGFLPKYTEGVFHIPGNPDKKMVVSRGIGQGDWPLRLNNQAELVAITLTSAIDEEV</sequence>
<evidence type="ECO:0000313" key="4">
    <source>
        <dbReference type="EMBL" id="MCZ0726402.1"/>
    </source>
</evidence>
<evidence type="ECO:0000256" key="2">
    <source>
        <dbReference type="ARBA" id="ARBA00022801"/>
    </source>
</evidence>
<keyword evidence="5" id="KW-1185">Reference proteome</keyword>
<dbReference type="PANTHER" id="PTHR31302">
    <property type="entry name" value="TRANSMEMBRANE PROTEIN WITH METALLOPHOSPHOESTERASE DOMAIN-RELATED"/>
    <property type="match status" value="1"/>
</dbReference>
<dbReference type="InterPro" id="IPR051158">
    <property type="entry name" value="Metallophosphoesterase_sf"/>
</dbReference>
<dbReference type="Proteomes" id="UP001146670">
    <property type="component" value="Unassembled WGS sequence"/>
</dbReference>
<name>A0A9X3JFD3_9LACT</name>
<accession>A0A9X3JFD3</accession>
<dbReference type="InterPro" id="IPR004843">
    <property type="entry name" value="Calcineurin-like_PHP"/>
</dbReference>
<dbReference type="InterPro" id="IPR029052">
    <property type="entry name" value="Metallo-depent_PP-like"/>
</dbReference>
<dbReference type="Pfam" id="PF00149">
    <property type="entry name" value="Metallophos"/>
    <property type="match status" value="1"/>
</dbReference>
<dbReference type="GO" id="GO:0008758">
    <property type="term" value="F:UDP-2,3-diacylglucosamine hydrolase activity"/>
    <property type="evidence" value="ECO:0007669"/>
    <property type="project" value="TreeGrafter"/>
</dbReference>
<organism evidence="4 5">
    <name type="scientific">Aerococcus kribbianus</name>
    <dbReference type="NCBI Taxonomy" id="2999064"/>
    <lineage>
        <taxon>Bacteria</taxon>
        <taxon>Bacillati</taxon>
        <taxon>Bacillota</taxon>
        <taxon>Bacilli</taxon>
        <taxon>Lactobacillales</taxon>
        <taxon>Aerococcaceae</taxon>
        <taxon>Aerococcus</taxon>
    </lineage>
</organism>
<comment type="caution">
    <text evidence="4">The sequence shown here is derived from an EMBL/GenBank/DDBJ whole genome shotgun (WGS) entry which is preliminary data.</text>
</comment>
<dbReference type="PANTHER" id="PTHR31302:SF31">
    <property type="entry name" value="PHOSPHODIESTERASE YAEI"/>
    <property type="match status" value="1"/>
</dbReference>
<dbReference type="GO" id="GO:0046872">
    <property type="term" value="F:metal ion binding"/>
    <property type="evidence" value="ECO:0007669"/>
    <property type="project" value="UniProtKB-KW"/>
</dbReference>
<evidence type="ECO:0000259" key="3">
    <source>
        <dbReference type="Pfam" id="PF00149"/>
    </source>
</evidence>
<dbReference type="GO" id="GO:0016020">
    <property type="term" value="C:membrane"/>
    <property type="evidence" value="ECO:0007669"/>
    <property type="project" value="GOC"/>
</dbReference>
<dbReference type="EMBL" id="JAPRFR010000004">
    <property type="protein sequence ID" value="MCZ0726402.1"/>
    <property type="molecule type" value="Genomic_DNA"/>
</dbReference>
<dbReference type="RefSeq" id="WP_268752648.1">
    <property type="nucleotide sequence ID" value="NZ_JAPRFQ010000004.1"/>
</dbReference>
<dbReference type="AlphaFoldDB" id="A0A9X3JFD3"/>
<keyword evidence="2" id="KW-0378">Hydrolase</keyword>
<protein>
    <submittedName>
        <fullName evidence="4">Metallophosphoesterase</fullName>
    </submittedName>
</protein>
<dbReference type="SUPFAM" id="SSF56300">
    <property type="entry name" value="Metallo-dependent phosphatases"/>
    <property type="match status" value="1"/>
</dbReference>
<gene>
    <name evidence="4" type="ORF">OW157_07520</name>
</gene>
<evidence type="ECO:0000313" key="5">
    <source>
        <dbReference type="Proteomes" id="UP001146670"/>
    </source>
</evidence>
<keyword evidence="1" id="KW-0479">Metal-binding</keyword>